<evidence type="ECO:0000313" key="4">
    <source>
        <dbReference type="Proteomes" id="UP001152747"/>
    </source>
</evidence>
<name>A0A9P1IUC1_9PELO</name>
<evidence type="ECO:0000313" key="3">
    <source>
        <dbReference type="EMBL" id="CAI5451365.1"/>
    </source>
</evidence>
<dbReference type="EMBL" id="CANHGI010000005">
    <property type="protein sequence ID" value="CAI5451365.1"/>
    <property type="molecule type" value="Genomic_DNA"/>
</dbReference>
<dbReference type="OrthoDB" id="9518664at2759"/>
<sequence>MSQISPLPPDILQTEANFGLKILNDFGYEQSSIVSPLSILLSLSLVHLGAKGHTKDQIRNSILNSTHEQFIEHFSGLNKLIDNDINDVQCNIANRLFVGRDQEIEEYYLRDVGKYYNAYAEKVDFGIPSEAATVINKFINETTKGKIDDMVKANNLNGVDAMLVNAIYFEADWRHKFQKDAAKPADFHSSSTKKRSEQFLSDSYYERKYASDDYFQMVLIQYKDKSANLAIFMPKKRFGLRDAMKKMDGKRFHDLIEKAVLEYVFLSFPKFKIEKQISLNTVLGNLGLREIFTESADFSGISPGLKLSAAAHEAMIEVDEWGTRAAAASEVKIYGVSAPAGVPIEFKADQPFLYAVIKDKVPVFMGIYT</sequence>
<comment type="caution">
    <text evidence="3">The sequence shown here is derived from an EMBL/GenBank/DDBJ whole genome shotgun (WGS) entry which is preliminary data.</text>
</comment>
<dbReference type="Proteomes" id="UP001152747">
    <property type="component" value="Unassembled WGS sequence"/>
</dbReference>
<dbReference type="PANTHER" id="PTHR11461">
    <property type="entry name" value="SERINE PROTEASE INHIBITOR, SERPIN"/>
    <property type="match status" value="1"/>
</dbReference>
<gene>
    <name evidence="3" type="ORF">CAMP_LOCUS14002</name>
</gene>
<dbReference type="InterPro" id="IPR042178">
    <property type="entry name" value="Serpin_sf_1"/>
</dbReference>
<dbReference type="InterPro" id="IPR036186">
    <property type="entry name" value="Serpin_sf"/>
</dbReference>
<reference evidence="3" key="1">
    <citation type="submission" date="2022-11" db="EMBL/GenBank/DDBJ databases">
        <authorList>
            <person name="Kikuchi T."/>
        </authorList>
    </citation>
    <scope>NUCLEOTIDE SEQUENCE</scope>
    <source>
        <strain evidence="3">PS1010</strain>
    </source>
</reference>
<evidence type="ECO:0000259" key="2">
    <source>
        <dbReference type="SMART" id="SM00093"/>
    </source>
</evidence>
<dbReference type="AlphaFoldDB" id="A0A9P1IUC1"/>
<dbReference type="Pfam" id="PF00079">
    <property type="entry name" value="Serpin"/>
    <property type="match status" value="1"/>
</dbReference>
<dbReference type="SUPFAM" id="SSF56574">
    <property type="entry name" value="Serpins"/>
    <property type="match status" value="1"/>
</dbReference>
<dbReference type="SMART" id="SM00093">
    <property type="entry name" value="SERPIN"/>
    <property type="match status" value="1"/>
</dbReference>
<dbReference type="PANTHER" id="PTHR11461:SF146">
    <property type="entry name" value="SERINE OR CYSTEINE PROTEASE INHIBITOR"/>
    <property type="match status" value="1"/>
</dbReference>
<dbReference type="GO" id="GO:0005615">
    <property type="term" value="C:extracellular space"/>
    <property type="evidence" value="ECO:0007669"/>
    <property type="project" value="InterPro"/>
</dbReference>
<dbReference type="InterPro" id="IPR042185">
    <property type="entry name" value="Serpin_sf_2"/>
</dbReference>
<comment type="similarity">
    <text evidence="1">Belongs to the serpin family.</text>
</comment>
<dbReference type="Gene3D" id="3.30.497.10">
    <property type="entry name" value="Antithrombin, subunit I, domain 2"/>
    <property type="match status" value="1"/>
</dbReference>
<dbReference type="Gene3D" id="2.30.39.10">
    <property type="entry name" value="Alpha-1-antitrypsin, domain 1"/>
    <property type="match status" value="1"/>
</dbReference>
<feature type="domain" description="Serpin" evidence="2">
    <location>
        <begin position="20"/>
        <end position="369"/>
    </location>
</feature>
<accession>A0A9P1IUC1</accession>
<dbReference type="InterPro" id="IPR023796">
    <property type="entry name" value="Serpin_dom"/>
</dbReference>
<keyword evidence="4" id="KW-1185">Reference proteome</keyword>
<dbReference type="GO" id="GO:0004867">
    <property type="term" value="F:serine-type endopeptidase inhibitor activity"/>
    <property type="evidence" value="ECO:0007669"/>
    <property type="project" value="InterPro"/>
</dbReference>
<evidence type="ECO:0000256" key="1">
    <source>
        <dbReference type="RuleBase" id="RU000411"/>
    </source>
</evidence>
<protein>
    <recommendedName>
        <fullName evidence="2">Serpin domain-containing protein</fullName>
    </recommendedName>
</protein>
<organism evidence="3 4">
    <name type="scientific">Caenorhabditis angaria</name>
    <dbReference type="NCBI Taxonomy" id="860376"/>
    <lineage>
        <taxon>Eukaryota</taxon>
        <taxon>Metazoa</taxon>
        <taxon>Ecdysozoa</taxon>
        <taxon>Nematoda</taxon>
        <taxon>Chromadorea</taxon>
        <taxon>Rhabditida</taxon>
        <taxon>Rhabditina</taxon>
        <taxon>Rhabditomorpha</taxon>
        <taxon>Rhabditoidea</taxon>
        <taxon>Rhabditidae</taxon>
        <taxon>Peloderinae</taxon>
        <taxon>Caenorhabditis</taxon>
    </lineage>
</organism>
<dbReference type="InterPro" id="IPR000215">
    <property type="entry name" value="Serpin_fam"/>
</dbReference>
<proteinExistence type="inferred from homology"/>